<evidence type="ECO:0000256" key="2">
    <source>
        <dbReference type="ARBA" id="ARBA00022737"/>
    </source>
</evidence>
<dbReference type="InterPro" id="IPR035979">
    <property type="entry name" value="RBD_domain_sf"/>
</dbReference>
<dbReference type="InterPro" id="IPR012677">
    <property type="entry name" value="Nucleotide-bd_a/b_plait_sf"/>
</dbReference>
<accession>A0A7J7E773</accession>
<evidence type="ECO:0000256" key="1">
    <source>
        <dbReference type="ARBA" id="ARBA00008557"/>
    </source>
</evidence>
<dbReference type="SUPFAM" id="SSF54928">
    <property type="entry name" value="RNA-binding domain, RBD"/>
    <property type="match status" value="1"/>
</dbReference>
<gene>
    <name evidence="6" type="ORF">HPG69_015631</name>
</gene>
<dbReference type="PROSITE" id="PS50102">
    <property type="entry name" value="RRM"/>
    <property type="match status" value="2"/>
</dbReference>
<dbReference type="InterPro" id="IPR000504">
    <property type="entry name" value="RRM_dom"/>
</dbReference>
<feature type="domain" description="RRM" evidence="5">
    <location>
        <begin position="1"/>
        <end position="46"/>
    </location>
</feature>
<evidence type="ECO:0000256" key="4">
    <source>
        <dbReference type="PROSITE-ProRule" id="PRU00176"/>
    </source>
</evidence>
<evidence type="ECO:0000313" key="7">
    <source>
        <dbReference type="Proteomes" id="UP000551758"/>
    </source>
</evidence>
<dbReference type="Proteomes" id="UP000551758">
    <property type="component" value="Unassembled WGS sequence"/>
</dbReference>
<dbReference type="FunFam" id="3.30.70.330:FF:000091">
    <property type="entry name" value="Polyadenylate-binding protein"/>
    <property type="match status" value="1"/>
</dbReference>
<keyword evidence="7" id="KW-1185">Reference proteome</keyword>
<evidence type="ECO:0000313" key="6">
    <source>
        <dbReference type="EMBL" id="KAF5911655.1"/>
    </source>
</evidence>
<keyword evidence="2" id="KW-0677">Repeat</keyword>
<comment type="caution">
    <text evidence="6">The sequence shown here is derived from an EMBL/GenBank/DDBJ whole genome shotgun (WGS) entry which is preliminary data.</text>
</comment>
<comment type="similarity">
    <text evidence="1">Belongs to the polyadenylate-binding protein type-1 family.</text>
</comment>
<protein>
    <recommendedName>
        <fullName evidence="5">RRM domain-containing protein</fullName>
    </recommendedName>
</protein>
<dbReference type="GO" id="GO:0003723">
    <property type="term" value="F:RNA binding"/>
    <property type="evidence" value="ECO:0007669"/>
    <property type="project" value="UniProtKB-UniRule"/>
</dbReference>
<organism evidence="6 7">
    <name type="scientific">Diceros bicornis minor</name>
    <name type="common">South-central black rhinoceros</name>
    <dbReference type="NCBI Taxonomy" id="77932"/>
    <lineage>
        <taxon>Eukaryota</taxon>
        <taxon>Metazoa</taxon>
        <taxon>Chordata</taxon>
        <taxon>Craniata</taxon>
        <taxon>Vertebrata</taxon>
        <taxon>Euteleostomi</taxon>
        <taxon>Mammalia</taxon>
        <taxon>Eutheria</taxon>
        <taxon>Laurasiatheria</taxon>
        <taxon>Perissodactyla</taxon>
        <taxon>Rhinocerotidae</taxon>
        <taxon>Diceros</taxon>
    </lineage>
</organism>
<keyword evidence="3 4" id="KW-0694">RNA-binding</keyword>
<reference evidence="6 7" key="1">
    <citation type="journal article" date="2020" name="Mol. Biol. Evol.">
        <title>Interspecific Gene Flow and the Evolution of Specialization in Black and White Rhinoceros.</title>
        <authorList>
            <person name="Moodley Y."/>
            <person name="Westbury M.V."/>
            <person name="Russo I.M."/>
            <person name="Gopalakrishnan S."/>
            <person name="Rakotoarivelo A."/>
            <person name="Olsen R.A."/>
            <person name="Prost S."/>
            <person name="Tunstall T."/>
            <person name="Ryder O.A."/>
            <person name="Dalen L."/>
            <person name="Bruford M.W."/>
        </authorList>
    </citation>
    <scope>NUCLEOTIDE SEQUENCE [LARGE SCALE GENOMIC DNA]</scope>
    <source>
        <strain evidence="6">SBR-YM</strain>
        <tissue evidence="6">Skin</tissue>
    </source>
</reference>
<name>A0A7J7E773_DICBM</name>
<dbReference type="PANTHER" id="PTHR24012">
    <property type="entry name" value="RNA BINDING PROTEIN"/>
    <property type="match status" value="1"/>
</dbReference>
<dbReference type="EMBL" id="JACDTQ010003894">
    <property type="protein sequence ID" value="KAF5911655.1"/>
    <property type="molecule type" value="Genomic_DNA"/>
</dbReference>
<dbReference type="Gene3D" id="3.30.70.330">
    <property type="match status" value="2"/>
</dbReference>
<dbReference type="SMART" id="SM00360">
    <property type="entry name" value="RRM"/>
    <property type="match status" value="1"/>
</dbReference>
<feature type="domain" description="RRM" evidence="5">
    <location>
        <begin position="72"/>
        <end position="150"/>
    </location>
</feature>
<evidence type="ECO:0000256" key="3">
    <source>
        <dbReference type="ARBA" id="ARBA00022884"/>
    </source>
</evidence>
<proteinExistence type="inferred from homology"/>
<dbReference type="Pfam" id="PF00076">
    <property type="entry name" value="RRM_1"/>
    <property type="match status" value="2"/>
</dbReference>
<evidence type="ECO:0000259" key="5">
    <source>
        <dbReference type="PROSITE" id="PS50102"/>
    </source>
</evidence>
<dbReference type="AlphaFoldDB" id="A0A7J7E773"/>
<sequence length="167" mass="18987">MTDEREKSKDFGFVSFENFKDAQKAIEGMNRKVLNGNQVYIGRAQNKVERQSELKHKFEQIKQSKLTRYKSANLFVKNLEDDIDDKLLRREFSLLGTTTSARVVMEAGYSKGFGFVCFTSPEEANKAVIAMNGKTVITKPPYVAISQSKEECQALLTNNYIGGRRQL</sequence>